<dbReference type="SUPFAM" id="SSF54197">
    <property type="entry name" value="HIT-like"/>
    <property type="match status" value="1"/>
</dbReference>
<feature type="non-terminal residue" evidence="2">
    <location>
        <position position="200"/>
    </location>
</feature>
<organism evidence="2">
    <name type="scientific">marine sediment metagenome</name>
    <dbReference type="NCBI Taxonomy" id="412755"/>
    <lineage>
        <taxon>unclassified sequences</taxon>
        <taxon>metagenomes</taxon>
        <taxon>ecological metagenomes</taxon>
    </lineage>
</organism>
<comment type="caution">
    <text evidence="2">The sequence shown here is derived from an EMBL/GenBank/DDBJ whole genome shotgun (WGS) entry which is preliminary data.</text>
</comment>
<dbReference type="InterPro" id="IPR036265">
    <property type="entry name" value="HIT-like_sf"/>
</dbReference>
<proteinExistence type="predicted"/>
<name>X1UTN6_9ZZZZ</name>
<dbReference type="InterPro" id="IPR001310">
    <property type="entry name" value="Histidine_triad_HIT"/>
</dbReference>
<reference evidence="2" key="1">
    <citation type="journal article" date="2014" name="Front. Microbiol.">
        <title>High frequency of phylogenetically diverse reductive dehalogenase-homologous genes in deep subseafloor sedimentary metagenomes.</title>
        <authorList>
            <person name="Kawai M."/>
            <person name="Futagami T."/>
            <person name="Toyoda A."/>
            <person name="Takaki Y."/>
            <person name="Nishi S."/>
            <person name="Hori S."/>
            <person name="Arai W."/>
            <person name="Tsubouchi T."/>
            <person name="Morono Y."/>
            <person name="Uchiyama I."/>
            <person name="Ito T."/>
            <person name="Fujiyama A."/>
            <person name="Inagaki F."/>
            <person name="Takami H."/>
        </authorList>
    </citation>
    <scope>NUCLEOTIDE SEQUENCE</scope>
    <source>
        <strain evidence="2">Expedition CK06-06</strain>
    </source>
</reference>
<dbReference type="Pfam" id="PF01230">
    <property type="entry name" value="HIT"/>
    <property type="match status" value="1"/>
</dbReference>
<dbReference type="GO" id="GO:0047627">
    <property type="term" value="F:adenylylsulfatase activity"/>
    <property type="evidence" value="ECO:0007669"/>
    <property type="project" value="TreeGrafter"/>
</dbReference>
<dbReference type="PANTHER" id="PTHR47670">
    <property type="entry name" value="ADENYLYLSULFATASE HINT3"/>
    <property type="match status" value="1"/>
</dbReference>
<dbReference type="PANTHER" id="PTHR47670:SF1">
    <property type="entry name" value="ADENYLYLSULFATASE HINT3"/>
    <property type="match status" value="1"/>
</dbReference>
<evidence type="ECO:0000313" key="2">
    <source>
        <dbReference type="EMBL" id="GAJ20878.1"/>
    </source>
</evidence>
<protein>
    <recommendedName>
        <fullName evidence="1">HIT domain-containing protein</fullName>
    </recommendedName>
</protein>
<dbReference type="GO" id="GO:0009150">
    <property type="term" value="P:purine ribonucleotide metabolic process"/>
    <property type="evidence" value="ECO:0007669"/>
    <property type="project" value="TreeGrafter"/>
</dbReference>
<dbReference type="PRINTS" id="PR00332">
    <property type="entry name" value="HISTRIAD"/>
</dbReference>
<sequence>MVKMLPEEQIAQIKQQLIQQIDSTFPEDKKEFAKQQIEAMNSEQLEEFLKQNKLIKTQTTQVPQTQQEPQTQQSIFRNIVSGQISSSKIDENKYAIAVLEINPVSKGHTILIPKQEATSVEKIPQPVFSLAKKVSKKIKSKLKPKEVKISSSNAFGEFIINVFPVYENESLNSQRYHADETELQELQRKLEKKTIKKIIK</sequence>
<accession>X1UTN6</accession>
<evidence type="ECO:0000259" key="1">
    <source>
        <dbReference type="PROSITE" id="PS51084"/>
    </source>
</evidence>
<dbReference type="GO" id="GO:0006790">
    <property type="term" value="P:sulfur compound metabolic process"/>
    <property type="evidence" value="ECO:0007669"/>
    <property type="project" value="TreeGrafter"/>
</dbReference>
<dbReference type="PROSITE" id="PS51084">
    <property type="entry name" value="HIT_2"/>
    <property type="match status" value="1"/>
</dbReference>
<gene>
    <name evidence="2" type="ORF">S12H4_57054</name>
</gene>
<dbReference type="Gene3D" id="3.30.428.10">
    <property type="entry name" value="HIT-like"/>
    <property type="match status" value="1"/>
</dbReference>
<dbReference type="AlphaFoldDB" id="X1UTN6"/>
<feature type="domain" description="HIT" evidence="1">
    <location>
        <begin position="75"/>
        <end position="172"/>
    </location>
</feature>
<dbReference type="EMBL" id="BARW01036829">
    <property type="protein sequence ID" value="GAJ20878.1"/>
    <property type="molecule type" value="Genomic_DNA"/>
</dbReference>
<dbReference type="InterPro" id="IPR011146">
    <property type="entry name" value="HIT-like"/>
</dbReference>